<comment type="subcellular location">
    <subcellularLocation>
        <location evidence="1">Endosome membrane</location>
    </subcellularLocation>
</comment>
<dbReference type="GO" id="GO:0032511">
    <property type="term" value="P:late endosome to vacuole transport via multivesicular body sorting pathway"/>
    <property type="evidence" value="ECO:0007669"/>
    <property type="project" value="TreeGrafter"/>
</dbReference>
<dbReference type="PANTHER" id="PTHR22761">
    <property type="entry name" value="CHARGED MULTIVESICULAR BODY PROTEIN"/>
    <property type="match status" value="1"/>
</dbReference>
<gene>
    <name evidence="8" type="ORF">AYI69_g11065</name>
</gene>
<comment type="similarity">
    <text evidence="2">Belongs to the SNF7 family.</text>
</comment>
<protein>
    <submittedName>
        <fullName evidence="8">Charged multivesicular body protein 6</fullName>
    </submittedName>
</protein>
<evidence type="ECO:0000256" key="1">
    <source>
        <dbReference type="ARBA" id="ARBA00004608"/>
    </source>
</evidence>
<proteinExistence type="inferred from homology"/>
<feature type="region of interest" description="Disordered" evidence="7">
    <location>
        <begin position="74"/>
        <end position="116"/>
    </location>
</feature>
<dbReference type="Pfam" id="PF03357">
    <property type="entry name" value="Snf7"/>
    <property type="match status" value="1"/>
</dbReference>
<evidence type="ECO:0000256" key="2">
    <source>
        <dbReference type="ARBA" id="ARBA00006190"/>
    </source>
</evidence>
<dbReference type="EMBL" id="LSSM01007397">
    <property type="protein sequence ID" value="OMJ08427.1"/>
    <property type="molecule type" value="Genomic_DNA"/>
</dbReference>
<name>A0A1R1X1F5_9FUNG</name>
<dbReference type="InterPro" id="IPR005024">
    <property type="entry name" value="Snf7_fam"/>
</dbReference>
<evidence type="ECO:0000313" key="8">
    <source>
        <dbReference type="EMBL" id="OMJ08427.1"/>
    </source>
</evidence>
<evidence type="ECO:0000256" key="7">
    <source>
        <dbReference type="SAM" id="MobiDB-lite"/>
    </source>
</evidence>
<organism evidence="8 9">
    <name type="scientific">Smittium culicis</name>
    <dbReference type="NCBI Taxonomy" id="133412"/>
    <lineage>
        <taxon>Eukaryota</taxon>
        <taxon>Fungi</taxon>
        <taxon>Fungi incertae sedis</taxon>
        <taxon>Zoopagomycota</taxon>
        <taxon>Kickxellomycotina</taxon>
        <taxon>Harpellomycetes</taxon>
        <taxon>Harpellales</taxon>
        <taxon>Legeriomycetaceae</taxon>
        <taxon>Smittium</taxon>
    </lineage>
</organism>
<feature type="compositionally biased region" description="Basic and acidic residues" evidence="7">
    <location>
        <begin position="107"/>
        <end position="116"/>
    </location>
</feature>
<sequence>MLGLSLGNDVLKNLNKEMNIENVEKLMLETSDAIEYQNEISALLRSNLSADDEDQVIEELNALRAEALAEFNERLPNAPTTELPNSIPASENRLLQENEQAEDISPEPEKNEPLLA</sequence>
<reference evidence="9" key="1">
    <citation type="submission" date="2017-01" db="EMBL/GenBank/DDBJ databases">
        <authorList>
            <person name="Wang Y."/>
            <person name="White M."/>
            <person name="Kvist S."/>
            <person name="Moncalvo J.-M."/>
        </authorList>
    </citation>
    <scope>NUCLEOTIDE SEQUENCE [LARGE SCALE GENOMIC DNA]</scope>
    <source>
        <strain evidence="9">ID-206-W2</strain>
    </source>
</reference>
<evidence type="ECO:0000313" key="9">
    <source>
        <dbReference type="Proteomes" id="UP000187429"/>
    </source>
</evidence>
<dbReference type="OrthoDB" id="441172at2759"/>
<keyword evidence="6" id="KW-0472">Membrane</keyword>
<evidence type="ECO:0000256" key="3">
    <source>
        <dbReference type="ARBA" id="ARBA00022448"/>
    </source>
</evidence>
<comment type="caution">
    <text evidence="8">The sequence shown here is derived from an EMBL/GenBank/DDBJ whole genome shotgun (WGS) entry which is preliminary data.</text>
</comment>
<dbReference type="GO" id="GO:0005771">
    <property type="term" value="C:multivesicular body"/>
    <property type="evidence" value="ECO:0007669"/>
    <property type="project" value="TreeGrafter"/>
</dbReference>
<dbReference type="Proteomes" id="UP000187429">
    <property type="component" value="Unassembled WGS sequence"/>
</dbReference>
<evidence type="ECO:0000256" key="6">
    <source>
        <dbReference type="ARBA" id="ARBA00023136"/>
    </source>
</evidence>
<dbReference type="GO" id="GO:0006900">
    <property type="term" value="P:vesicle budding from membrane"/>
    <property type="evidence" value="ECO:0007669"/>
    <property type="project" value="TreeGrafter"/>
</dbReference>
<keyword evidence="3" id="KW-0813">Transport</keyword>
<evidence type="ECO:0000256" key="5">
    <source>
        <dbReference type="ARBA" id="ARBA00022927"/>
    </source>
</evidence>
<dbReference type="GO" id="GO:0015031">
    <property type="term" value="P:protein transport"/>
    <property type="evidence" value="ECO:0007669"/>
    <property type="project" value="UniProtKB-KW"/>
</dbReference>
<keyword evidence="4" id="KW-0967">Endosome</keyword>
<accession>A0A1R1X1F5</accession>
<evidence type="ECO:0000256" key="4">
    <source>
        <dbReference type="ARBA" id="ARBA00022753"/>
    </source>
</evidence>
<feature type="compositionally biased region" description="Polar residues" evidence="7">
    <location>
        <begin position="78"/>
        <end position="98"/>
    </location>
</feature>
<keyword evidence="9" id="KW-1185">Reference proteome</keyword>
<keyword evidence="5" id="KW-0653">Protein transport</keyword>
<dbReference type="AlphaFoldDB" id="A0A1R1X1F5"/>
<dbReference type="GO" id="GO:0000815">
    <property type="term" value="C:ESCRT III complex"/>
    <property type="evidence" value="ECO:0007669"/>
    <property type="project" value="TreeGrafter"/>
</dbReference>
<dbReference type="PANTHER" id="PTHR22761:SF5">
    <property type="entry name" value="CHARGED MULTIVESICULAR BODY PROTEIN 6"/>
    <property type="match status" value="1"/>
</dbReference>